<dbReference type="PANTHER" id="PTHR33841:SF4">
    <property type="entry name" value="RESTRICTION MODIFICATION SYSTEM DNA SPECIFICITY DOMAIN"/>
    <property type="match status" value="1"/>
</dbReference>
<dbReference type="AlphaFoldDB" id="T0YZ72"/>
<protein>
    <submittedName>
        <fullName evidence="4">BseRI endonuclease</fullName>
    </submittedName>
</protein>
<dbReference type="InterPro" id="IPR050953">
    <property type="entry name" value="N4_N6_ade-DNA_methylase"/>
</dbReference>
<dbReference type="Pfam" id="PF02384">
    <property type="entry name" value="N6_Mtase"/>
    <property type="match status" value="1"/>
</dbReference>
<dbReference type="GO" id="GO:0003677">
    <property type="term" value="F:DNA binding"/>
    <property type="evidence" value="ECO:0007669"/>
    <property type="project" value="InterPro"/>
</dbReference>
<gene>
    <name evidence="4" type="ORF">B2A_10855</name>
</gene>
<dbReference type="Gene3D" id="3.40.50.150">
    <property type="entry name" value="Vaccinia Virus protein VP39"/>
    <property type="match status" value="1"/>
</dbReference>
<dbReference type="GO" id="GO:0032259">
    <property type="term" value="P:methylation"/>
    <property type="evidence" value="ECO:0007669"/>
    <property type="project" value="UniProtKB-KW"/>
</dbReference>
<dbReference type="InterPro" id="IPR029063">
    <property type="entry name" value="SAM-dependent_MTases_sf"/>
</dbReference>
<feature type="non-terminal residue" evidence="4">
    <location>
        <position position="154"/>
    </location>
</feature>
<feature type="domain" description="DNA methylase adenine-specific" evidence="3">
    <location>
        <begin position="5"/>
        <end position="75"/>
    </location>
</feature>
<reference evidence="4" key="1">
    <citation type="submission" date="2013-08" db="EMBL/GenBank/DDBJ databases">
        <authorList>
            <person name="Mendez C."/>
            <person name="Richter M."/>
            <person name="Ferrer M."/>
            <person name="Sanchez J."/>
        </authorList>
    </citation>
    <scope>NUCLEOTIDE SEQUENCE</scope>
</reference>
<dbReference type="GO" id="GO:0008170">
    <property type="term" value="F:N-methyltransferase activity"/>
    <property type="evidence" value="ECO:0007669"/>
    <property type="project" value="InterPro"/>
</dbReference>
<accession>T0YZ72</accession>
<keyword evidence="4" id="KW-0255">Endonuclease</keyword>
<organism evidence="4">
    <name type="scientific">mine drainage metagenome</name>
    <dbReference type="NCBI Taxonomy" id="410659"/>
    <lineage>
        <taxon>unclassified sequences</taxon>
        <taxon>metagenomes</taxon>
        <taxon>ecological metagenomes</taxon>
    </lineage>
</organism>
<feature type="non-terminal residue" evidence="4">
    <location>
        <position position="1"/>
    </location>
</feature>
<dbReference type="GO" id="GO:0004519">
    <property type="term" value="F:endonuclease activity"/>
    <property type="evidence" value="ECO:0007669"/>
    <property type="project" value="UniProtKB-KW"/>
</dbReference>
<comment type="caution">
    <text evidence="4">The sequence shown here is derived from an EMBL/GenBank/DDBJ whole genome shotgun (WGS) entry which is preliminary data.</text>
</comment>
<evidence type="ECO:0000313" key="4">
    <source>
        <dbReference type="EMBL" id="EQD40976.1"/>
    </source>
</evidence>
<evidence type="ECO:0000256" key="2">
    <source>
        <dbReference type="ARBA" id="ARBA00022679"/>
    </source>
</evidence>
<sequence>EKIVQDLVTDPLQQRVLDPACGSGTFLFHAVRRRLDAAETAGIGNAEALTGVTEAIYGIDIHPVAVILARVTYLLAMGSRRLQGDRGELTIPVYLGDSLQWQTDDTALLHNRLVVYVDDERGLFSEELKFPATLLSQPEQFDRLVDDLTTMASD</sequence>
<dbReference type="EMBL" id="AUZZ01007815">
    <property type="protein sequence ID" value="EQD40976.1"/>
    <property type="molecule type" value="Genomic_DNA"/>
</dbReference>
<reference evidence="4" key="2">
    <citation type="journal article" date="2014" name="ISME J.">
        <title>Microbial stratification in low pH oxic and suboxic macroscopic growths along an acid mine drainage.</title>
        <authorList>
            <person name="Mendez-Garcia C."/>
            <person name="Mesa V."/>
            <person name="Sprenger R.R."/>
            <person name="Richter M."/>
            <person name="Diez M.S."/>
            <person name="Solano J."/>
            <person name="Bargiela R."/>
            <person name="Golyshina O.V."/>
            <person name="Manteca A."/>
            <person name="Ramos J.L."/>
            <person name="Gallego J.R."/>
            <person name="Llorente I."/>
            <person name="Martins Dos Santos V.A."/>
            <person name="Jensen O.N."/>
            <person name="Pelaez A.I."/>
            <person name="Sanchez J."/>
            <person name="Ferrer M."/>
        </authorList>
    </citation>
    <scope>NUCLEOTIDE SEQUENCE</scope>
</reference>
<dbReference type="PANTHER" id="PTHR33841">
    <property type="entry name" value="DNA METHYLTRANSFERASE YEEA-RELATED"/>
    <property type="match status" value="1"/>
</dbReference>
<name>T0YZ72_9ZZZZ</name>
<dbReference type="InterPro" id="IPR003356">
    <property type="entry name" value="DNA_methylase_A-5"/>
</dbReference>
<keyword evidence="4" id="KW-0378">Hydrolase</keyword>
<keyword evidence="4" id="KW-0540">Nuclease</keyword>
<keyword evidence="2" id="KW-0808">Transferase</keyword>
<evidence type="ECO:0000259" key="3">
    <source>
        <dbReference type="Pfam" id="PF02384"/>
    </source>
</evidence>
<keyword evidence="1" id="KW-0489">Methyltransferase</keyword>
<proteinExistence type="predicted"/>
<dbReference type="SUPFAM" id="SSF53335">
    <property type="entry name" value="S-adenosyl-L-methionine-dependent methyltransferases"/>
    <property type="match status" value="1"/>
</dbReference>
<evidence type="ECO:0000256" key="1">
    <source>
        <dbReference type="ARBA" id="ARBA00022603"/>
    </source>
</evidence>